<dbReference type="AlphaFoldDB" id="A0A9N9P0H5"/>
<reference evidence="1" key="1">
    <citation type="submission" date="2021-06" db="EMBL/GenBank/DDBJ databases">
        <authorList>
            <person name="Kallberg Y."/>
            <person name="Tangrot J."/>
            <person name="Rosling A."/>
        </authorList>
    </citation>
    <scope>NUCLEOTIDE SEQUENCE</scope>
    <source>
        <strain evidence="1">MA453B</strain>
    </source>
</reference>
<feature type="non-terminal residue" evidence="1">
    <location>
        <position position="1"/>
    </location>
</feature>
<evidence type="ECO:0000313" key="2">
    <source>
        <dbReference type="Proteomes" id="UP000789405"/>
    </source>
</evidence>
<sequence length="75" mass="8497">NKTYLGPLGSYIKLDNTYLISRLVKFSKSGKIMVKATDIEHLKISNYIIFESSTSIPSSTRLIIDIIADDIEFQK</sequence>
<keyword evidence="2" id="KW-1185">Reference proteome</keyword>
<evidence type="ECO:0000313" key="1">
    <source>
        <dbReference type="EMBL" id="CAG8780720.1"/>
    </source>
</evidence>
<protein>
    <submittedName>
        <fullName evidence="1">18001_t:CDS:1</fullName>
    </submittedName>
</protein>
<name>A0A9N9P0H5_9GLOM</name>
<gene>
    <name evidence="1" type="ORF">DERYTH_LOCUS19614</name>
</gene>
<dbReference type="EMBL" id="CAJVPY010021772">
    <property type="protein sequence ID" value="CAG8780720.1"/>
    <property type="molecule type" value="Genomic_DNA"/>
</dbReference>
<dbReference type="OrthoDB" id="10434140at2759"/>
<proteinExistence type="predicted"/>
<dbReference type="Proteomes" id="UP000789405">
    <property type="component" value="Unassembled WGS sequence"/>
</dbReference>
<organism evidence="1 2">
    <name type="scientific">Dentiscutata erythropus</name>
    <dbReference type="NCBI Taxonomy" id="1348616"/>
    <lineage>
        <taxon>Eukaryota</taxon>
        <taxon>Fungi</taxon>
        <taxon>Fungi incertae sedis</taxon>
        <taxon>Mucoromycota</taxon>
        <taxon>Glomeromycotina</taxon>
        <taxon>Glomeromycetes</taxon>
        <taxon>Diversisporales</taxon>
        <taxon>Gigasporaceae</taxon>
        <taxon>Dentiscutata</taxon>
    </lineage>
</organism>
<accession>A0A9N9P0H5</accession>
<comment type="caution">
    <text evidence="1">The sequence shown here is derived from an EMBL/GenBank/DDBJ whole genome shotgun (WGS) entry which is preliminary data.</text>
</comment>